<dbReference type="SUPFAM" id="SSF46767">
    <property type="entry name" value="Methylated DNA-protein cysteine methyltransferase, C-terminal domain"/>
    <property type="match status" value="1"/>
</dbReference>
<gene>
    <name evidence="3" type="ORF">CQA43_01605</name>
</gene>
<dbReference type="GO" id="GO:0006281">
    <property type="term" value="P:DNA repair"/>
    <property type="evidence" value="ECO:0007669"/>
    <property type="project" value="InterPro"/>
</dbReference>
<dbReference type="Proteomes" id="UP000256650">
    <property type="component" value="Unassembled WGS sequence"/>
</dbReference>
<comment type="caution">
    <text evidence="3">The sequence shown here is derived from an EMBL/GenBank/DDBJ whole genome shotgun (WGS) entry which is preliminary data.</text>
</comment>
<dbReference type="RefSeq" id="WP_115550855.1">
    <property type="nucleotide sequence ID" value="NZ_CAPHNE010000046.1"/>
</dbReference>
<dbReference type="GO" id="GO:0003824">
    <property type="term" value="F:catalytic activity"/>
    <property type="evidence" value="ECO:0007669"/>
    <property type="project" value="InterPro"/>
</dbReference>
<dbReference type="Gene3D" id="1.10.10.10">
    <property type="entry name" value="Winged helix-like DNA-binding domain superfamily/Winged helix DNA-binding domain"/>
    <property type="match status" value="1"/>
</dbReference>
<sequence>MFALQRKKFDLPLSPYGTEFQKSVWEELCEIPYGEVQTYGAIAQKSTLLELDGTTLSQQHND</sequence>
<organism evidence="3 4">
    <name type="scientific">Helicobacter ganmani</name>
    <dbReference type="NCBI Taxonomy" id="60246"/>
    <lineage>
        <taxon>Bacteria</taxon>
        <taxon>Pseudomonadati</taxon>
        <taxon>Campylobacterota</taxon>
        <taxon>Epsilonproteobacteria</taxon>
        <taxon>Campylobacterales</taxon>
        <taxon>Helicobacteraceae</taxon>
        <taxon>Helicobacter</taxon>
    </lineage>
</organism>
<evidence type="ECO:0000256" key="1">
    <source>
        <dbReference type="ARBA" id="ARBA00022763"/>
    </source>
</evidence>
<evidence type="ECO:0000313" key="4">
    <source>
        <dbReference type="Proteomes" id="UP000256650"/>
    </source>
</evidence>
<dbReference type="OrthoDB" id="9802228at2"/>
<dbReference type="InterPro" id="IPR036388">
    <property type="entry name" value="WH-like_DNA-bd_sf"/>
</dbReference>
<dbReference type="PANTHER" id="PTHR10815">
    <property type="entry name" value="METHYLATED-DNA--PROTEIN-CYSTEINE METHYLTRANSFERASE"/>
    <property type="match status" value="1"/>
</dbReference>
<keyword evidence="1" id="KW-0227">DNA damage</keyword>
<accession>A0A3D8IHG8</accession>
<evidence type="ECO:0000259" key="2">
    <source>
        <dbReference type="Pfam" id="PF01035"/>
    </source>
</evidence>
<dbReference type="EMBL" id="NXLS01000001">
    <property type="protein sequence ID" value="RDU64520.1"/>
    <property type="molecule type" value="Genomic_DNA"/>
</dbReference>
<reference evidence="3 4" key="1">
    <citation type="submission" date="2018-04" db="EMBL/GenBank/DDBJ databases">
        <title>Novel Campyloabacter and Helicobacter Species and Strains.</title>
        <authorList>
            <person name="Mannion A.J."/>
            <person name="Shen Z."/>
            <person name="Fox J.G."/>
        </authorList>
    </citation>
    <scope>NUCLEOTIDE SEQUENCE [LARGE SCALE GENOMIC DNA]</scope>
    <source>
        <strain evidence="3 4">MIT 99-5101</strain>
    </source>
</reference>
<dbReference type="PANTHER" id="PTHR10815:SF5">
    <property type="entry name" value="METHYLATED-DNA--PROTEIN-CYSTEINE METHYLTRANSFERASE"/>
    <property type="match status" value="1"/>
</dbReference>
<evidence type="ECO:0000313" key="3">
    <source>
        <dbReference type="EMBL" id="RDU64520.1"/>
    </source>
</evidence>
<name>A0A3D8IHG8_9HELI</name>
<dbReference type="AlphaFoldDB" id="A0A3D8IHG8"/>
<dbReference type="InterPro" id="IPR014048">
    <property type="entry name" value="MethylDNA_cys_MeTrfase_DNA-bd"/>
</dbReference>
<dbReference type="Pfam" id="PF01035">
    <property type="entry name" value="DNA_binding_1"/>
    <property type="match status" value="1"/>
</dbReference>
<feature type="domain" description="Methylated-DNA-[protein]-cysteine S-methyltransferase DNA binding" evidence="2">
    <location>
        <begin position="19"/>
        <end position="45"/>
    </location>
</feature>
<proteinExistence type="predicted"/>
<keyword evidence="4" id="KW-1185">Reference proteome</keyword>
<dbReference type="InterPro" id="IPR036217">
    <property type="entry name" value="MethylDNA_cys_MeTrfase_DNAb"/>
</dbReference>
<protein>
    <recommendedName>
        <fullName evidence="2">Methylated-DNA-[protein]-cysteine S-methyltransferase DNA binding domain-containing protein</fullName>
    </recommendedName>
</protein>
<dbReference type="GeneID" id="82534983"/>